<feature type="domain" description="HTH LytTR-type" evidence="4">
    <location>
        <begin position="157"/>
        <end position="247"/>
    </location>
</feature>
<comment type="caution">
    <text evidence="5">The sequence shown here is derived from an EMBL/GenBank/DDBJ whole genome shotgun (WGS) entry which is preliminary data.</text>
</comment>
<dbReference type="InterPro" id="IPR001789">
    <property type="entry name" value="Sig_transdc_resp-reg_receiver"/>
</dbReference>
<dbReference type="SMART" id="SM00850">
    <property type="entry name" value="LytTR"/>
    <property type="match status" value="1"/>
</dbReference>
<evidence type="ECO:0000259" key="4">
    <source>
        <dbReference type="PROSITE" id="PS50930"/>
    </source>
</evidence>
<dbReference type="Pfam" id="PF00072">
    <property type="entry name" value="Response_reg"/>
    <property type="match status" value="1"/>
</dbReference>
<feature type="domain" description="Response regulatory" evidence="3">
    <location>
        <begin position="5"/>
        <end position="120"/>
    </location>
</feature>
<keyword evidence="1" id="KW-0902">Two-component regulatory system</keyword>
<evidence type="ECO:0000313" key="6">
    <source>
        <dbReference type="Proteomes" id="UP000623958"/>
    </source>
</evidence>
<dbReference type="Gene3D" id="2.40.50.1020">
    <property type="entry name" value="LytTr DNA-binding domain"/>
    <property type="match status" value="1"/>
</dbReference>
<keyword evidence="5" id="KW-0238">DNA-binding</keyword>
<dbReference type="EMBL" id="BNBA01000026">
    <property type="protein sequence ID" value="GHH57625.1"/>
    <property type="molecule type" value="Genomic_DNA"/>
</dbReference>
<evidence type="ECO:0000256" key="2">
    <source>
        <dbReference type="PROSITE-ProRule" id="PRU00169"/>
    </source>
</evidence>
<dbReference type="InterPro" id="IPR046947">
    <property type="entry name" value="LytR-like"/>
</dbReference>
<sequence>MSALRAVVAEDEALLRQSLLQLLGEAWPELQVVAECEDGASALESIAEHRPDVVFLDIRMPGLTGIEVARGAAEASPASQVVFVTAYDQYAIDAFEQGAVDYLLKPVSRERLQATVQRVRARAASGGPDHAMLETLLQRLAQRPAPPAPEKPPMAWITASAGRETRLVMLDEVAYFQADNKYTVVMTAEGESLLRTPLRELLEVLDPRIFKQVHRSTIVNMRAVSSVSRDDTGKGCLKLKNRPETLVVSQPFMSLFRGM</sequence>
<reference evidence="5" key="1">
    <citation type="journal article" date="2014" name="Int. J. Syst. Evol. Microbiol.">
        <title>Complete genome sequence of Corynebacterium casei LMG S-19264T (=DSM 44701T), isolated from a smear-ripened cheese.</title>
        <authorList>
            <consortium name="US DOE Joint Genome Institute (JGI-PGF)"/>
            <person name="Walter F."/>
            <person name="Albersmeier A."/>
            <person name="Kalinowski J."/>
            <person name="Ruckert C."/>
        </authorList>
    </citation>
    <scope>NUCLEOTIDE SEQUENCE</scope>
    <source>
        <strain evidence="5">JCM 13306</strain>
    </source>
</reference>
<evidence type="ECO:0000259" key="3">
    <source>
        <dbReference type="PROSITE" id="PS50110"/>
    </source>
</evidence>
<feature type="modified residue" description="4-aspartylphosphate" evidence="2">
    <location>
        <position position="57"/>
    </location>
</feature>
<name>A0A919KJR1_9XANT</name>
<proteinExistence type="predicted"/>
<dbReference type="SMART" id="SM00448">
    <property type="entry name" value="REC"/>
    <property type="match status" value="1"/>
</dbReference>
<dbReference type="Gene3D" id="3.40.50.2300">
    <property type="match status" value="1"/>
</dbReference>
<dbReference type="InterPro" id="IPR011006">
    <property type="entry name" value="CheY-like_superfamily"/>
</dbReference>
<protein>
    <submittedName>
        <fullName evidence="5">DNA-binding response regulator</fullName>
    </submittedName>
</protein>
<dbReference type="AlphaFoldDB" id="A0A919KJR1"/>
<dbReference type="PANTHER" id="PTHR37299:SF1">
    <property type="entry name" value="STAGE 0 SPORULATION PROTEIN A HOMOLOG"/>
    <property type="match status" value="1"/>
</dbReference>
<organism evidence="5 6">
    <name type="scientific">Xanthomonas boreopolis</name>
    <dbReference type="NCBI Taxonomy" id="86183"/>
    <lineage>
        <taxon>Bacteria</taxon>
        <taxon>Pseudomonadati</taxon>
        <taxon>Pseudomonadota</taxon>
        <taxon>Gammaproteobacteria</taxon>
        <taxon>Lysobacterales</taxon>
        <taxon>Lysobacteraceae</taxon>
        <taxon>Xanthomonas</taxon>
    </lineage>
</organism>
<keyword evidence="6" id="KW-1185">Reference proteome</keyword>
<dbReference type="PROSITE" id="PS50110">
    <property type="entry name" value="RESPONSE_REGULATORY"/>
    <property type="match status" value="1"/>
</dbReference>
<dbReference type="RefSeq" id="WP_140727370.1">
    <property type="nucleotide sequence ID" value="NZ_BNBA01000026.1"/>
</dbReference>
<dbReference type="GO" id="GO:0003677">
    <property type="term" value="F:DNA binding"/>
    <property type="evidence" value="ECO:0007669"/>
    <property type="project" value="UniProtKB-KW"/>
</dbReference>
<accession>A0A919KJR1</accession>
<dbReference type="InterPro" id="IPR007492">
    <property type="entry name" value="LytTR_DNA-bd_dom"/>
</dbReference>
<dbReference type="SUPFAM" id="SSF52172">
    <property type="entry name" value="CheY-like"/>
    <property type="match status" value="1"/>
</dbReference>
<dbReference type="PANTHER" id="PTHR37299">
    <property type="entry name" value="TRANSCRIPTIONAL REGULATOR-RELATED"/>
    <property type="match status" value="1"/>
</dbReference>
<keyword evidence="2" id="KW-0597">Phosphoprotein</keyword>
<evidence type="ECO:0000256" key="1">
    <source>
        <dbReference type="ARBA" id="ARBA00023012"/>
    </source>
</evidence>
<reference evidence="5" key="2">
    <citation type="submission" date="2020-09" db="EMBL/GenBank/DDBJ databases">
        <authorList>
            <person name="Sun Q."/>
            <person name="Ohkuma M."/>
        </authorList>
    </citation>
    <scope>NUCLEOTIDE SEQUENCE</scope>
    <source>
        <strain evidence="5">JCM 13306</strain>
    </source>
</reference>
<dbReference type="PROSITE" id="PS50930">
    <property type="entry name" value="HTH_LYTTR"/>
    <property type="match status" value="1"/>
</dbReference>
<gene>
    <name evidence="5" type="primary">algR</name>
    <name evidence="5" type="ORF">GCM10009090_29010</name>
</gene>
<evidence type="ECO:0000313" key="5">
    <source>
        <dbReference type="EMBL" id="GHH57625.1"/>
    </source>
</evidence>
<dbReference type="Pfam" id="PF04397">
    <property type="entry name" value="LytTR"/>
    <property type="match status" value="1"/>
</dbReference>
<dbReference type="GO" id="GO:0000156">
    <property type="term" value="F:phosphorelay response regulator activity"/>
    <property type="evidence" value="ECO:0007669"/>
    <property type="project" value="InterPro"/>
</dbReference>
<dbReference type="Proteomes" id="UP000623958">
    <property type="component" value="Unassembled WGS sequence"/>
</dbReference>